<evidence type="ECO:0000313" key="3">
    <source>
        <dbReference type="Proteomes" id="UP000823749"/>
    </source>
</evidence>
<evidence type="ECO:0000259" key="1">
    <source>
        <dbReference type="Pfam" id="PF24758"/>
    </source>
</evidence>
<keyword evidence="3" id="KW-1185">Reference proteome</keyword>
<reference evidence="2 3" key="1">
    <citation type="submission" date="2020-08" db="EMBL/GenBank/DDBJ databases">
        <title>Plant Genome Project.</title>
        <authorList>
            <person name="Zhang R.-G."/>
        </authorList>
    </citation>
    <scope>NUCLEOTIDE SEQUENCE [LARGE SCALE GENOMIC DNA]</scope>
    <source>
        <strain evidence="2">WSP0</strain>
        <tissue evidence="2">Leaf</tissue>
    </source>
</reference>
<dbReference type="Proteomes" id="UP000823749">
    <property type="component" value="Chromosome 13"/>
</dbReference>
<dbReference type="AlphaFoldDB" id="A0AAV6HVJ6"/>
<comment type="caution">
    <text evidence="2">The sequence shown here is derived from an EMBL/GenBank/DDBJ whole genome shotgun (WGS) entry which is preliminary data.</text>
</comment>
<accession>A0AAV6HVJ6</accession>
<dbReference type="Pfam" id="PF24758">
    <property type="entry name" value="LRR_At5g56370"/>
    <property type="match status" value="1"/>
</dbReference>
<protein>
    <recommendedName>
        <fullName evidence="1">F-box/LRR-repeat protein 15/At3g58940/PEG3-like LRR domain-containing protein</fullName>
    </recommendedName>
</protein>
<evidence type="ECO:0000313" key="2">
    <source>
        <dbReference type="EMBL" id="KAG5516747.1"/>
    </source>
</evidence>
<dbReference type="EMBL" id="JACTNZ010000013">
    <property type="protein sequence ID" value="KAG5516747.1"/>
    <property type="molecule type" value="Genomic_DNA"/>
</dbReference>
<sequence>MPKEVVCWNSLKKLSIGYSRLIEDVIQKILAGSPVLEILELYEFYGFNRLHVSNASVKRLILRDVLEDYDQEEVGEEYLIDGGNLSSLVDANLSFRELNHSFDPDVYELYQNMLKGLLQSLVHVKKITLGSWAIEEFDLALGITP</sequence>
<proteinExistence type="predicted"/>
<dbReference type="InterPro" id="IPR055411">
    <property type="entry name" value="LRR_FXL15/At3g58940/PEG3-like"/>
</dbReference>
<feature type="domain" description="F-box/LRR-repeat protein 15/At3g58940/PEG3-like LRR" evidence="1">
    <location>
        <begin position="6"/>
        <end position="64"/>
    </location>
</feature>
<name>A0AAV6HVJ6_9ERIC</name>
<gene>
    <name evidence="2" type="ORF">RHGRI_037474</name>
</gene>
<organism evidence="2 3">
    <name type="scientific">Rhododendron griersonianum</name>
    <dbReference type="NCBI Taxonomy" id="479676"/>
    <lineage>
        <taxon>Eukaryota</taxon>
        <taxon>Viridiplantae</taxon>
        <taxon>Streptophyta</taxon>
        <taxon>Embryophyta</taxon>
        <taxon>Tracheophyta</taxon>
        <taxon>Spermatophyta</taxon>
        <taxon>Magnoliopsida</taxon>
        <taxon>eudicotyledons</taxon>
        <taxon>Gunneridae</taxon>
        <taxon>Pentapetalae</taxon>
        <taxon>asterids</taxon>
        <taxon>Ericales</taxon>
        <taxon>Ericaceae</taxon>
        <taxon>Ericoideae</taxon>
        <taxon>Rhodoreae</taxon>
        <taxon>Rhododendron</taxon>
    </lineage>
</organism>